<evidence type="ECO:0000313" key="1">
    <source>
        <dbReference type="EMBL" id="SCU77559.1"/>
    </source>
</evidence>
<evidence type="ECO:0000313" key="2">
    <source>
        <dbReference type="Proteomes" id="UP000190274"/>
    </source>
</evidence>
<proteinExistence type="predicted"/>
<protein>
    <submittedName>
        <fullName evidence="1">LADA_0A01068g1_1</fullName>
    </submittedName>
</protein>
<keyword evidence="2" id="KW-1185">Reference proteome</keyword>
<dbReference type="AlphaFoldDB" id="A0A1G4ILS8"/>
<reference evidence="1 2" key="1">
    <citation type="submission" date="2016-03" db="EMBL/GenBank/DDBJ databases">
        <authorList>
            <person name="Devillers H."/>
        </authorList>
    </citation>
    <scope>NUCLEOTIDE SEQUENCE [LARGE SCALE GENOMIC DNA]</scope>
    <source>
        <strain evidence="1">CBS 10888</strain>
    </source>
</reference>
<dbReference type="Proteomes" id="UP000190274">
    <property type="component" value="Chromosome A"/>
</dbReference>
<organism evidence="1 2">
    <name type="scientific">Lachancea dasiensis</name>
    <dbReference type="NCBI Taxonomy" id="1072105"/>
    <lineage>
        <taxon>Eukaryota</taxon>
        <taxon>Fungi</taxon>
        <taxon>Dikarya</taxon>
        <taxon>Ascomycota</taxon>
        <taxon>Saccharomycotina</taxon>
        <taxon>Saccharomycetes</taxon>
        <taxon>Saccharomycetales</taxon>
        <taxon>Saccharomycetaceae</taxon>
        <taxon>Lachancea</taxon>
    </lineage>
</organism>
<sequence length="182" mass="20137">MVAIKPGVGVMSSDARDASKIRRGPAQRKITQWFGQTQSSYTTTGPPGIVTARNLYEYPKYVPDTGQIYSPIGIHGDMAKEPLSQFFSTDPFSHTHITIALNSLNDTLQHLDTCLNVTCLNYSAQHSSSNSARVRTSAPDIGHVRYPEKYPFSSLAQPDKYLVLLFDGIDYQPHSSTHDSMV</sequence>
<dbReference type="EMBL" id="LT598460">
    <property type="protein sequence ID" value="SCU77559.1"/>
    <property type="molecule type" value="Genomic_DNA"/>
</dbReference>
<gene>
    <name evidence="1" type="ORF">LADA_0A01068G</name>
</gene>
<name>A0A1G4ILS8_9SACH</name>
<accession>A0A1G4ILS8</accession>